<dbReference type="SMART" id="SM00448">
    <property type="entry name" value="REC"/>
    <property type="match status" value="1"/>
</dbReference>
<gene>
    <name evidence="3" type="ORF">C8N45_10155</name>
</gene>
<comment type="caution">
    <text evidence="3">The sequence shown here is derived from an EMBL/GenBank/DDBJ whole genome shotgun (WGS) entry which is preliminary data.</text>
</comment>
<evidence type="ECO:0000313" key="4">
    <source>
        <dbReference type="Proteomes" id="UP000244523"/>
    </source>
</evidence>
<dbReference type="EMBL" id="QBUD01000001">
    <property type="protein sequence ID" value="PUB18471.1"/>
    <property type="molecule type" value="Genomic_DNA"/>
</dbReference>
<dbReference type="InterPro" id="IPR001789">
    <property type="entry name" value="Sig_transdc_resp-reg_receiver"/>
</dbReference>
<dbReference type="OrthoDB" id="582170at2"/>
<dbReference type="InterPro" id="IPR011006">
    <property type="entry name" value="CheY-like_superfamily"/>
</dbReference>
<dbReference type="PROSITE" id="PS50110">
    <property type="entry name" value="RESPONSE_REGULATORY"/>
    <property type="match status" value="1"/>
</dbReference>
<dbReference type="Pfam" id="PF00072">
    <property type="entry name" value="Response_reg"/>
    <property type="match status" value="1"/>
</dbReference>
<protein>
    <submittedName>
        <fullName evidence="3">Response regulator receiver domain-containing protein</fullName>
    </submittedName>
</protein>
<keyword evidence="1" id="KW-0597">Phosphoprotein</keyword>
<name>A0A2T6KPI7_9RHOB</name>
<proteinExistence type="predicted"/>
<feature type="modified residue" description="4-aspartylphosphate" evidence="1">
    <location>
        <position position="57"/>
    </location>
</feature>
<feature type="domain" description="Response regulatory" evidence="2">
    <location>
        <begin position="9"/>
        <end position="116"/>
    </location>
</feature>
<evidence type="ECO:0000256" key="1">
    <source>
        <dbReference type="PROSITE-ProRule" id="PRU00169"/>
    </source>
</evidence>
<reference evidence="3 4" key="1">
    <citation type="submission" date="2018-04" db="EMBL/GenBank/DDBJ databases">
        <title>Genomic Encyclopedia of Archaeal and Bacterial Type Strains, Phase II (KMG-II): from individual species to whole genera.</title>
        <authorList>
            <person name="Goeker M."/>
        </authorList>
    </citation>
    <scope>NUCLEOTIDE SEQUENCE [LARGE SCALE GENOMIC DNA]</scope>
    <source>
        <strain evidence="3 4">DSM 29955</strain>
    </source>
</reference>
<dbReference type="SUPFAM" id="SSF52172">
    <property type="entry name" value="CheY-like"/>
    <property type="match status" value="1"/>
</dbReference>
<organism evidence="3 4">
    <name type="scientific">Yoonia sediminilitoris</name>
    <dbReference type="NCBI Taxonomy" id="1286148"/>
    <lineage>
        <taxon>Bacteria</taxon>
        <taxon>Pseudomonadati</taxon>
        <taxon>Pseudomonadota</taxon>
        <taxon>Alphaproteobacteria</taxon>
        <taxon>Rhodobacterales</taxon>
        <taxon>Paracoccaceae</taxon>
        <taxon>Yoonia</taxon>
    </lineage>
</organism>
<evidence type="ECO:0000259" key="2">
    <source>
        <dbReference type="PROSITE" id="PS50110"/>
    </source>
</evidence>
<evidence type="ECO:0000313" key="3">
    <source>
        <dbReference type="EMBL" id="PUB18471.1"/>
    </source>
</evidence>
<dbReference type="RefSeq" id="WP_108384179.1">
    <property type="nucleotide sequence ID" value="NZ_QBUD01000001.1"/>
</dbReference>
<sequence length="116" mass="12486">MTQKLSGLKVLIVEDNFLLLDVFKNIFEEARAKVTTAQSLQAGLKLVNESFHAALLDVCLPDGEVYPIADRFAGTGTKIVFLSGFGDVNLAVDRYPNAVALTKPVTADDLVAAIFS</sequence>
<accession>A0A2T6KPI7</accession>
<keyword evidence="4" id="KW-1185">Reference proteome</keyword>
<dbReference type="GO" id="GO:0000160">
    <property type="term" value="P:phosphorelay signal transduction system"/>
    <property type="evidence" value="ECO:0007669"/>
    <property type="project" value="InterPro"/>
</dbReference>
<dbReference type="Proteomes" id="UP000244523">
    <property type="component" value="Unassembled WGS sequence"/>
</dbReference>
<dbReference type="Gene3D" id="3.40.50.2300">
    <property type="match status" value="1"/>
</dbReference>
<dbReference type="AlphaFoldDB" id="A0A2T6KPI7"/>